<sequence>MGSQTHGFIVGFAGLLYGTVGCGLSILTCIFGAALYRLFPELTAHPAPKIPIIAGGRQIRVPAQGLKPRQGRSSSRRPPPPLGISKSKFGLTKNQTIADVSSSGQAPPDGSRLRRVSSLDSFDHRHSFVLVAPVITINHVDYVDNVSIKAPTITIHPRQSEEHVSVGSKRRSLTLAHPPSLPDLPRPSPPTEGIRTGSAFRLPGLKPLWGGEKPKIHRSASSPQLSEFTEGEISFLDSRKDCKDKISFGLSEKSSKKTLRHEKSSNTLASQSSHSKFFPSFPKNAEKKRSQVLRTQPYDAPYFVCPPVPPMPSEDGGHGKEAKRSKTLPPEKLTRPPTAPLRFKLEKT</sequence>
<feature type="transmembrane region" description="Helical" evidence="2">
    <location>
        <begin position="12"/>
        <end position="39"/>
    </location>
</feature>
<evidence type="ECO:0000256" key="2">
    <source>
        <dbReference type="SAM" id="Phobius"/>
    </source>
</evidence>
<name>A0A9P5XJA7_9AGAR</name>
<feature type="compositionally biased region" description="Low complexity" evidence="1">
    <location>
        <begin position="270"/>
        <end position="283"/>
    </location>
</feature>
<dbReference type="EMBL" id="MU151086">
    <property type="protein sequence ID" value="KAF9451407.1"/>
    <property type="molecule type" value="Genomic_DNA"/>
</dbReference>
<reference evidence="3" key="1">
    <citation type="submission" date="2020-11" db="EMBL/GenBank/DDBJ databases">
        <authorList>
            <consortium name="DOE Joint Genome Institute"/>
            <person name="Ahrendt S."/>
            <person name="Riley R."/>
            <person name="Andreopoulos W."/>
            <person name="Labutti K."/>
            <person name="Pangilinan J."/>
            <person name="Ruiz-Duenas F.J."/>
            <person name="Barrasa J.M."/>
            <person name="Sanchez-Garcia M."/>
            <person name="Camarero S."/>
            <person name="Miyauchi S."/>
            <person name="Serrano A."/>
            <person name="Linde D."/>
            <person name="Babiker R."/>
            <person name="Drula E."/>
            <person name="Ayuso-Fernandez I."/>
            <person name="Pacheco R."/>
            <person name="Padilla G."/>
            <person name="Ferreira P."/>
            <person name="Barriuso J."/>
            <person name="Kellner H."/>
            <person name="Castanera R."/>
            <person name="Alfaro M."/>
            <person name="Ramirez L."/>
            <person name="Pisabarro A.G."/>
            <person name="Kuo A."/>
            <person name="Tritt A."/>
            <person name="Lipzen A."/>
            <person name="He G."/>
            <person name="Yan M."/>
            <person name="Ng V."/>
            <person name="Cullen D."/>
            <person name="Martin F."/>
            <person name="Rosso M.-N."/>
            <person name="Henrissat B."/>
            <person name="Hibbett D."/>
            <person name="Martinez A.T."/>
            <person name="Grigoriev I.V."/>
        </authorList>
    </citation>
    <scope>NUCLEOTIDE SEQUENCE</scope>
    <source>
        <strain evidence="3">MF-IS2</strain>
    </source>
</reference>
<keyword evidence="2" id="KW-0472">Membrane</keyword>
<evidence type="ECO:0000256" key="1">
    <source>
        <dbReference type="SAM" id="MobiDB-lite"/>
    </source>
</evidence>
<feature type="region of interest" description="Disordered" evidence="1">
    <location>
        <begin position="63"/>
        <end position="88"/>
    </location>
</feature>
<evidence type="ECO:0000313" key="3">
    <source>
        <dbReference type="EMBL" id="KAF9451407.1"/>
    </source>
</evidence>
<accession>A0A9P5XJA7</accession>
<comment type="caution">
    <text evidence="3">The sequence shown here is derived from an EMBL/GenBank/DDBJ whole genome shotgun (WGS) entry which is preliminary data.</text>
</comment>
<feature type="region of interest" description="Disordered" evidence="1">
    <location>
        <begin position="253"/>
        <end position="348"/>
    </location>
</feature>
<proteinExistence type="predicted"/>
<dbReference type="AlphaFoldDB" id="A0A9P5XJA7"/>
<keyword evidence="4" id="KW-1185">Reference proteome</keyword>
<gene>
    <name evidence="3" type="ORF">P691DRAFT_787229</name>
</gene>
<dbReference type="Proteomes" id="UP000807342">
    <property type="component" value="Unassembled WGS sequence"/>
</dbReference>
<feature type="region of interest" description="Disordered" evidence="1">
    <location>
        <begin position="157"/>
        <end position="194"/>
    </location>
</feature>
<protein>
    <submittedName>
        <fullName evidence="3">Uncharacterized protein</fullName>
    </submittedName>
</protein>
<keyword evidence="2" id="KW-0812">Transmembrane</keyword>
<organism evidence="3 4">
    <name type="scientific">Macrolepiota fuliginosa MF-IS2</name>
    <dbReference type="NCBI Taxonomy" id="1400762"/>
    <lineage>
        <taxon>Eukaryota</taxon>
        <taxon>Fungi</taxon>
        <taxon>Dikarya</taxon>
        <taxon>Basidiomycota</taxon>
        <taxon>Agaricomycotina</taxon>
        <taxon>Agaricomycetes</taxon>
        <taxon>Agaricomycetidae</taxon>
        <taxon>Agaricales</taxon>
        <taxon>Agaricineae</taxon>
        <taxon>Agaricaceae</taxon>
        <taxon>Macrolepiota</taxon>
    </lineage>
</organism>
<evidence type="ECO:0000313" key="4">
    <source>
        <dbReference type="Proteomes" id="UP000807342"/>
    </source>
</evidence>
<keyword evidence="2" id="KW-1133">Transmembrane helix</keyword>
<feature type="compositionally biased region" description="Pro residues" evidence="1">
    <location>
        <begin position="179"/>
        <end position="190"/>
    </location>
</feature>
<dbReference type="OrthoDB" id="3005638at2759"/>
<feature type="compositionally biased region" description="Basic and acidic residues" evidence="1">
    <location>
        <begin position="315"/>
        <end position="324"/>
    </location>
</feature>